<dbReference type="NCBIfam" id="TIGR00016">
    <property type="entry name" value="ackA"/>
    <property type="match status" value="1"/>
</dbReference>
<dbReference type="PANTHER" id="PTHR21060:SF15">
    <property type="entry name" value="ACETATE KINASE-RELATED"/>
    <property type="match status" value="1"/>
</dbReference>
<keyword evidence="6" id="KW-0479">Metal-binding</keyword>
<evidence type="ECO:0000256" key="3">
    <source>
        <dbReference type="ARBA" id="ARBA00022741"/>
    </source>
</evidence>
<dbReference type="PANTHER" id="PTHR21060">
    <property type="entry name" value="ACETATE KINASE"/>
    <property type="match status" value="1"/>
</dbReference>
<feature type="active site" description="Proton donor/acceptor" evidence="6">
    <location>
        <position position="147"/>
    </location>
</feature>
<dbReference type="InterPro" id="IPR000890">
    <property type="entry name" value="Aliphatic_acid_kin_short-chain"/>
</dbReference>
<comment type="cofactor">
    <cofactor evidence="6">
        <name>Mg(2+)</name>
        <dbReference type="ChEBI" id="CHEBI:18420"/>
    </cofactor>
    <cofactor evidence="6">
        <name>Mn(2+)</name>
        <dbReference type="ChEBI" id="CHEBI:29035"/>
    </cofactor>
    <text evidence="6">Mg(2+). Can also accept Mn(2+).</text>
</comment>
<evidence type="ECO:0000256" key="7">
    <source>
        <dbReference type="RuleBase" id="RU003835"/>
    </source>
</evidence>
<keyword evidence="5 6" id="KW-0067">ATP-binding</keyword>
<comment type="caution">
    <text evidence="8">The sequence shown here is derived from an EMBL/GenBank/DDBJ whole genome shotgun (WGS) entry which is preliminary data.</text>
</comment>
<comment type="function">
    <text evidence="6">Catalyzes the formation of acetyl phosphate from acetate and ATP. Can also catalyze the reverse reaction.</text>
</comment>
<dbReference type="InterPro" id="IPR023865">
    <property type="entry name" value="Aliphatic_acid_kinase_CS"/>
</dbReference>
<reference evidence="8 9" key="1">
    <citation type="journal article" date="2015" name="Genome Announc.">
        <title>Expanding the biotechnology potential of lactobacilli through comparative genomics of 213 strains and associated genera.</title>
        <authorList>
            <person name="Sun Z."/>
            <person name="Harris H.M."/>
            <person name="McCann A."/>
            <person name="Guo C."/>
            <person name="Argimon S."/>
            <person name="Zhang W."/>
            <person name="Yang X."/>
            <person name="Jeffery I.B."/>
            <person name="Cooney J.C."/>
            <person name="Kagawa T.F."/>
            <person name="Liu W."/>
            <person name="Song Y."/>
            <person name="Salvetti E."/>
            <person name="Wrobel A."/>
            <person name="Rasinkangas P."/>
            <person name="Parkhill J."/>
            <person name="Rea M.C."/>
            <person name="O'Sullivan O."/>
            <person name="Ritari J."/>
            <person name="Douillard F.P."/>
            <person name="Paul Ross R."/>
            <person name="Yang R."/>
            <person name="Briner A.E."/>
            <person name="Felis G.E."/>
            <person name="de Vos W.M."/>
            <person name="Barrangou R."/>
            <person name="Klaenhammer T.R."/>
            <person name="Caufield P.W."/>
            <person name="Cui Y."/>
            <person name="Zhang H."/>
            <person name="O'Toole P.W."/>
        </authorList>
    </citation>
    <scope>NUCLEOTIDE SEQUENCE [LARGE SCALE GENOMIC DNA]</scope>
    <source>
        <strain evidence="8 9">DSM 18001</strain>
    </source>
</reference>
<accession>A0A0R2L349</accession>
<dbReference type="UniPathway" id="UPA00340">
    <property type="reaction ID" value="UER00458"/>
</dbReference>
<dbReference type="EC" id="2.7.2.1" evidence="6"/>
<protein>
    <recommendedName>
        <fullName evidence="6">Acetate kinase</fullName>
        <ecNumber evidence="6">2.7.2.1</ecNumber>
    </recommendedName>
    <alternativeName>
        <fullName evidence="6">Acetokinase</fullName>
    </alternativeName>
</protein>
<feature type="site" description="Transition state stabilizer" evidence="6">
    <location>
        <position position="179"/>
    </location>
</feature>
<evidence type="ECO:0000256" key="5">
    <source>
        <dbReference type="ARBA" id="ARBA00022840"/>
    </source>
</evidence>
<feature type="binding site" evidence="6">
    <location>
        <position position="15"/>
    </location>
    <ligand>
        <name>ATP</name>
        <dbReference type="ChEBI" id="CHEBI:30616"/>
    </ligand>
</feature>
<proteinExistence type="inferred from homology"/>
<dbReference type="Proteomes" id="UP000051859">
    <property type="component" value="Unassembled WGS sequence"/>
</dbReference>
<dbReference type="PRINTS" id="PR00471">
    <property type="entry name" value="ACETATEKNASE"/>
</dbReference>
<feature type="binding site" evidence="6">
    <location>
        <begin position="283"/>
        <end position="285"/>
    </location>
    <ligand>
        <name>ATP</name>
        <dbReference type="ChEBI" id="CHEBI:30616"/>
    </ligand>
</feature>
<dbReference type="AlphaFoldDB" id="A0A0R2L349"/>
<dbReference type="GO" id="GO:0005524">
    <property type="term" value="F:ATP binding"/>
    <property type="evidence" value="ECO:0007669"/>
    <property type="project" value="UniProtKB-KW"/>
</dbReference>
<keyword evidence="3 6" id="KW-0547">Nucleotide-binding</keyword>
<comment type="pathway">
    <text evidence="6">Metabolic intermediate biosynthesis; acetyl-CoA biosynthesis; acetyl-CoA from acetate: step 1/2.</text>
</comment>
<keyword evidence="2 6" id="KW-0808">Transferase</keyword>
<dbReference type="InterPro" id="IPR004372">
    <property type="entry name" value="Ac/propionate_kinase"/>
</dbReference>
<dbReference type="HAMAP" id="MF_00020">
    <property type="entry name" value="Acetate_kinase"/>
    <property type="match status" value="1"/>
</dbReference>
<dbReference type="PIRSF" id="PIRSF000722">
    <property type="entry name" value="Acetate_prop_kin"/>
    <property type="match status" value="1"/>
</dbReference>
<evidence type="ECO:0000313" key="9">
    <source>
        <dbReference type="Proteomes" id="UP000051859"/>
    </source>
</evidence>
<dbReference type="CDD" id="cd24010">
    <property type="entry name" value="ASKHA_NBD_AcK_PK"/>
    <property type="match status" value="1"/>
</dbReference>
<organism evidence="8 9">
    <name type="scientific">Pediococcus stilesii</name>
    <dbReference type="NCBI Taxonomy" id="331679"/>
    <lineage>
        <taxon>Bacteria</taxon>
        <taxon>Bacillati</taxon>
        <taxon>Bacillota</taxon>
        <taxon>Bacilli</taxon>
        <taxon>Lactobacillales</taxon>
        <taxon>Lactobacillaceae</taxon>
        <taxon>Pediococcus</taxon>
    </lineage>
</organism>
<feature type="binding site" evidence="6">
    <location>
        <position position="383"/>
    </location>
    <ligand>
        <name>Mg(2+)</name>
        <dbReference type="ChEBI" id="CHEBI:18420"/>
    </ligand>
</feature>
<keyword evidence="9" id="KW-1185">Reference proteome</keyword>
<keyword evidence="4 6" id="KW-0418">Kinase</keyword>
<keyword evidence="6" id="KW-0963">Cytoplasm</keyword>
<dbReference type="GO" id="GO:0005737">
    <property type="term" value="C:cytoplasm"/>
    <property type="evidence" value="ECO:0007669"/>
    <property type="project" value="UniProtKB-SubCell"/>
</dbReference>
<feature type="binding site" evidence="6">
    <location>
        <begin position="331"/>
        <end position="335"/>
    </location>
    <ligand>
        <name>ATP</name>
        <dbReference type="ChEBI" id="CHEBI:30616"/>
    </ligand>
</feature>
<evidence type="ECO:0000256" key="6">
    <source>
        <dbReference type="HAMAP-Rule" id="MF_00020"/>
    </source>
</evidence>
<dbReference type="GO" id="GO:0006085">
    <property type="term" value="P:acetyl-CoA biosynthetic process"/>
    <property type="evidence" value="ECO:0007669"/>
    <property type="project" value="UniProtKB-UniRule"/>
</dbReference>
<evidence type="ECO:0000313" key="8">
    <source>
        <dbReference type="EMBL" id="KRN93916.1"/>
    </source>
</evidence>
<evidence type="ECO:0000256" key="4">
    <source>
        <dbReference type="ARBA" id="ARBA00022777"/>
    </source>
</evidence>
<comment type="subunit">
    <text evidence="6">Homodimer.</text>
</comment>
<dbReference type="PROSITE" id="PS01075">
    <property type="entry name" value="ACETATE_KINASE_1"/>
    <property type="match status" value="1"/>
</dbReference>
<dbReference type="EMBL" id="JQBX01000009">
    <property type="protein sequence ID" value="KRN93916.1"/>
    <property type="molecule type" value="Genomic_DNA"/>
</dbReference>
<comment type="catalytic activity">
    <reaction evidence="6">
        <text>acetate + ATP = acetyl phosphate + ADP</text>
        <dbReference type="Rhea" id="RHEA:11352"/>
        <dbReference type="ChEBI" id="CHEBI:22191"/>
        <dbReference type="ChEBI" id="CHEBI:30089"/>
        <dbReference type="ChEBI" id="CHEBI:30616"/>
        <dbReference type="ChEBI" id="CHEBI:456216"/>
        <dbReference type="EC" id="2.7.2.1"/>
    </reaction>
</comment>
<dbReference type="PROSITE" id="PS01076">
    <property type="entry name" value="ACETATE_KINASE_2"/>
    <property type="match status" value="1"/>
</dbReference>
<dbReference type="PATRIC" id="fig|331679.3.peg.1810"/>
<comment type="similarity">
    <text evidence="1 6 7">Belongs to the acetokinase family.</text>
</comment>
<evidence type="ECO:0000256" key="2">
    <source>
        <dbReference type="ARBA" id="ARBA00022679"/>
    </source>
</evidence>
<dbReference type="InterPro" id="IPR043129">
    <property type="entry name" value="ATPase_NBD"/>
</dbReference>
<evidence type="ECO:0000256" key="1">
    <source>
        <dbReference type="ARBA" id="ARBA00008748"/>
    </source>
</evidence>
<dbReference type="GO" id="GO:0000287">
    <property type="term" value="F:magnesium ion binding"/>
    <property type="evidence" value="ECO:0007669"/>
    <property type="project" value="UniProtKB-UniRule"/>
</dbReference>
<comment type="subcellular location">
    <subcellularLocation>
        <location evidence="6">Cytoplasm</location>
    </subcellularLocation>
</comment>
<dbReference type="STRING" id="331679.IV81_GL001774"/>
<dbReference type="RefSeq" id="WP_057802779.1">
    <property type="nucleotide sequence ID" value="NZ_JQBX01000009.1"/>
</dbReference>
<sequence>MEKTIAINAGSSTLKFKLYEMPEERVISSGAVDRIGIPGSNFTIKTTDGKKVEIDQPIENHEEAVDLLLQELIKLDIIKDYNEITGVGHRVVAGGEIFEDSALIDDKVLKEIEDLKEYAPLHNPANATGIRAFKKILPNITSVAVFDTSFHETLPEKNYLYSIPYEYYEKYGARKYGAHGTSHKYVSQRAAKIMGKPLEDLKLITLHLGAGSSITAIKDGKSFDTSMGFTPLAGITMATRSGDIDASLVVYLMEKLNITDPEDMLTILNKKSGLLGLSEISPDLRDIIDAADKGDKKARTAIDVFVNNIVKYIGSYATEMGGLDGIVFTAGIGENSVPMRKEITSKLGIFNVKMDDVLNQERGERFINTEDSAVKVMVIPTDEELAIAREVEKFKKMGD</sequence>
<dbReference type="SUPFAM" id="SSF53067">
    <property type="entry name" value="Actin-like ATPase domain"/>
    <property type="match status" value="2"/>
</dbReference>
<gene>
    <name evidence="6" type="primary">ackA</name>
    <name evidence="8" type="ORF">IV81_GL001774</name>
</gene>
<feature type="binding site" evidence="6">
    <location>
        <begin position="207"/>
        <end position="211"/>
    </location>
    <ligand>
        <name>ATP</name>
        <dbReference type="ChEBI" id="CHEBI:30616"/>
    </ligand>
</feature>
<dbReference type="GO" id="GO:0006083">
    <property type="term" value="P:acetate metabolic process"/>
    <property type="evidence" value="ECO:0007669"/>
    <property type="project" value="TreeGrafter"/>
</dbReference>
<dbReference type="GO" id="GO:0008776">
    <property type="term" value="F:acetate kinase activity"/>
    <property type="evidence" value="ECO:0007669"/>
    <property type="project" value="UniProtKB-UniRule"/>
</dbReference>
<dbReference type="Pfam" id="PF00871">
    <property type="entry name" value="Acetate_kinase"/>
    <property type="match status" value="1"/>
</dbReference>
<dbReference type="Gene3D" id="3.30.420.40">
    <property type="match status" value="2"/>
</dbReference>
<keyword evidence="6" id="KW-0460">Magnesium</keyword>
<feature type="binding site" evidence="6">
    <location>
        <position position="8"/>
    </location>
    <ligand>
        <name>Mg(2+)</name>
        <dbReference type="ChEBI" id="CHEBI:18420"/>
    </ligand>
</feature>
<feature type="site" description="Transition state stabilizer" evidence="6">
    <location>
        <position position="240"/>
    </location>
</feature>
<feature type="binding site" evidence="6">
    <location>
        <position position="90"/>
    </location>
    <ligand>
        <name>substrate</name>
    </ligand>
</feature>
<name>A0A0R2L349_9LACO</name>